<dbReference type="AlphaFoldDB" id="A0A1F4VRQ2"/>
<gene>
    <name evidence="2" type="ORF">A3A70_01005</name>
</gene>
<reference evidence="2 3" key="1">
    <citation type="journal article" date="2016" name="Nat. Commun.">
        <title>Thousands of microbial genomes shed light on interconnected biogeochemical processes in an aquifer system.</title>
        <authorList>
            <person name="Anantharaman K."/>
            <person name="Brown C.T."/>
            <person name="Hug L.A."/>
            <person name="Sharon I."/>
            <person name="Castelle C.J."/>
            <person name="Probst A.J."/>
            <person name="Thomas B.C."/>
            <person name="Singh A."/>
            <person name="Wilkins M.J."/>
            <person name="Karaoz U."/>
            <person name="Brodie E.L."/>
            <person name="Williams K.H."/>
            <person name="Hubbard S.S."/>
            <person name="Banfield J.F."/>
        </authorList>
    </citation>
    <scope>NUCLEOTIDE SEQUENCE [LARGE SCALE GENOMIC DNA]</scope>
</reference>
<evidence type="ECO:0000313" key="2">
    <source>
        <dbReference type="EMBL" id="OGC59886.1"/>
    </source>
</evidence>
<feature type="transmembrane region" description="Helical" evidence="1">
    <location>
        <begin position="34"/>
        <end position="56"/>
    </location>
</feature>
<dbReference type="STRING" id="1802627.A3A70_01005"/>
<organism evidence="2 3">
    <name type="scientific">candidate division WWE3 bacterium RIFCSPLOWO2_01_FULL_42_11</name>
    <dbReference type="NCBI Taxonomy" id="1802627"/>
    <lineage>
        <taxon>Bacteria</taxon>
        <taxon>Katanobacteria</taxon>
    </lineage>
</organism>
<accession>A0A1F4VRQ2</accession>
<keyword evidence="1" id="KW-0812">Transmembrane</keyword>
<keyword evidence="1" id="KW-0472">Membrane</keyword>
<dbReference type="Proteomes" id="UP000178964">
    <property type="component" value="Unassembled WGS sequence"/>
</dbReference>
<proteinExistence type="predicted"/>
<evidence type="ECO:0000313" key="3">
    <source>
        <dbReference type="Proteomes" id="UP000178964"/>
    </source>
</evidence>
<keyword evidence="1" id="KW-1133">Transmembrane helix</keyword>
<evidence type="ECO:0000256" key="1">
    <source>
        <dbReference type="SAM" id="Phobius"/>
    </source>
</evidence>
<protein>
    <submittedName>
        <fullName evidence="2">Uncharacterized protein</fullName>
    </submittedName>
</protein>
<dbReference type="EMBL" id="MEVK01000005">
    <property type="protein sequence ID" value="OGC59886.1"/>
    <property type="molecule type" value="Genomic_DNA"/>
</dbReference>
<comment type="caution">
    <text evidence="2">The sequence shown here is derived from an EMBL/GenBank/DDBJ whole genome shotgun (WGS) entry which is preliminary data.</text>
</comment>
<sequence>MPKTVSPIQKIWSATPMPNIFSDEKRLNPKNNPLLVLMGTMVIFIILGLLGGLFYVDKTETVVKPVEVLSNPNEFKGLIKKSSQTGVSHELLSAEGKVIAYLTTNDDKLLLAEERKVTIKGQETNRIGIIPVLMVSEVIFK</sequence>
<name>A0A1F4VRQ2_UNCKA</name>